<evidence type="ECO:0000256" key="1">
    <source>
        <dbReference type="ARBA" id="ARBA00004236"/>
    </source>
</evidence>
<dbReference type="SUPFAM" id="SSF52058">
    <property type="entry name" value="L domain-like"/>
    <property type="match status" value="1"/>
</dbReference>
<evidence type="ECO:0000256" key="10">
    <source>
        <dbReference type="ARBA" id="ARBA00037847"/>
    </source>
</evidence>
<dbReference type="GO" id="GO:0012505">
    <property type="term" value="C:endomembrane system"/>
    <property type="evidence" value="ECO:0007669"/>
    <property type="project" value="UniProtKB-SubCell"/>
</dbReference>
<evidence type="ECO:0000256" key="5">
    <source>
        <dbReference type="ARBA" id="ARBA00022692"/>
    </source>
</evidence>
<dbReference type="InterPro" id="IPR051502">
    <property type="entry name" value="RLP_Defense_Trigger"/>
</dbReference>
<dbReference type="PANTHER" id="PTHR48062">
    <property type="entry name" value="RECEPTOR-LIKE PROTEIN 14"/>
    <property type="match status" value="1"/>
</dbReference>
<comment type="subcellular location">
    <subcellularLocation>
        <location evidence="1">Cell membrane</location>
    </subcellularLocation>
    <subcellularLocation>
        <location evidence="10">Endomembrane system</location>
        <topology evidence="10">Single-pass membrane protein</topology>
    </subcellularLocation>
</comment>
<keyword evidence="7" id="KW-0677">Repeat</keyword>
<organism evidence="11 12">
    <name type="scientific">Liquidambar formosana</name>
    <name type="common">Formosan gum</name>
    <dbReference type="NCBI Taxonomy" id="63359"/>
    <lineage>
        <taxon>Eukaryota</taxon>
        <taxon>Viridiplantae</taxon>
        <taxon>Streptophyta</taxon>
        <taxon>Embryophyta</taxon>
        <taxon>Tracheophyta</taxon>
        <taxon>Spermatophyta</taxon>
        <taxon>Magnoliopsida</taxon>
        <taxon>eudicotyledons</taxon>
        <taxon>Gunneridae</taxon>
        <taxon>Pentapetalae</taxon>
        <taxon>Saxifragales</taxon>
        <taxon>Altingiaceae</taxon>
        <taxon>Liquidambar</taxon>
    </lineage>
</organism>
<dbReference type="PANTHER" id="PTHR48062:SF52">
    <property type="entry name" value="RECEPTOR-LIKE PROTEIN 8-RELATED"/>
    <property type="match status" value="1"/>
</dbReference>
<dbReference type="AlphaFoldDB" id="A0AAP0RWX6"/>
<dbReference type="GO" id="GO:0005886">
    <property type="term" value="C:plasma membrane"/>
    <property type="evidence" value="ECO:0007669"/>
    <property type="project" value="UniProtKB-SubCell"/>
</dbReference>
<evidence type="ECO:0000256" key="6">
    <source>
        <dbReference type="ARBA" id="ARBA00022729"/>
    </source>
</evidence>
<evidence type="ECO:0000313" key="12">
    <source>
        <dbReference type="Proteomes" id="UP001415857"/>
    </source>
</evidence>
<evidence type="ECO:0000256" key="4">
    <source>
        <dbReference type="ARBA" id="ARBA00022614"/>
    </source>
</evidence>
<dbReference type="Pfam" id="PF13855">
    <property type="entry name" value="LRR_8"/>
    <property type="match status" value="1"/>
</dbReference>
<evidence type="ECO:0000256" key="9">
    <source>
        <dbReference type="ARBA" id="ARBA00023136"/>
    </source>
</evidence>
<accession>A0AAP0RWX6</accession>
<keyword evidence="3" id="KW-1003">Cell membrane</keyword>
<protein>
    <submittedName>
        <fullName evidence="11">Uncharacterized protein</fullName>
    </submittedName>
</protein>
<name>A0AAP0RWX6_LIQFO</name>
<keyword evidence="12" id="KW-1185">Reference proteome</keyword>
<keyword evidence="6" id="KW-0732">Signal</keyword>
<dbReference type="EMBL" id="JBBPBK010000004">
    <property type="protein sequence ID" value="KAK9286593.1"/>
    <property type="molecule type" value="Genomic_DNA"/>
</dbReference>
<dbReference type="Proteomes" id="UP001415857">
    <property type="component" value="Unassembled WGS sequence"/>
</dbReference>
<comment type="caution">
    <text evidence="11">The sequence shown here is derived from an EMBL/GenBank/DDBJ whole genome shotgun (WGS) entry which is preliminary data.</text>
</comment>
<keyword evidence="9" id="KW-0472">Membrane</keyword>
<keyword evidence="5" id="KW-0812">Transmembrane</keyword>
<evidence type="ECO:0000256" key="8">
    <source>
        <dbReference type="ARBA" id="ARBA00022989"/>
    </source>
</evidence>
<keyword evidence="4" id="KW-0433">Leucine-rich repeat</keyword>
<comment type="similarity">
    <text evidence="2">Belongs to the RLP family.</text>
</comment>
<evidence type="ECO:0000256" key="2">
    <source>
        <dbReference type="ARBA" id="ARBA00009592"/>
    </source>
</evidence>
<gene>
    <name evidence="11" type="ORF">L1049_014993</name>
</gene>
<dbReference type="InterPro" id="IPR032675">
    <property type="entry name" value="LRR_dom_sf"/>
</dbReference>
<dbReference type="InterPro" id="IPR001611">
    <property type="entry name" value="Leu-rich_rpt"/>
</dbReference>
<evidence type="ECO:0000256" key="7">
    <source>
        <dbReference type="ARBA" id="ARBA00022737"/>
    </source>
</evidence>
<reference evidence="11 12" key="1">
    <citation type="journal article" date="2024" name="Plant J.">
        <title>Genome sequences and population genomics reveal climatic adaptation and genomic divergence between two closely related sweetgum species.</title>
        <authorList>
            <person name="Xu W.Q."/>
            <person name="Ren C.Q."/>
            <person name="Zhang X.Y."/>
            <person name="Comes H.P."/>
            <person name="Liu X.H."/>
            <person name="Li Y.G."/>
            <person name="Kettle C.J."/>
            <person name="Jalonen R."/>
            <person name="Gaisberger H."/>
            <person name="Ma Y.Z."/>
            <person name="Qiu Y.X."/>
        </authorList>
    </citation>
    <scope>NUCLEOTIDE SEQUENCE [LARGE SCALE GENOMIC DNA]</scope>
    <source>
        <strain evidence="11">Hangzhou</strain>
    </source>
</reference>
<evidence type="ECO:0000313" key="11">
    <source>
        <dbReference type="EMBL" id="KAK9286593.1"/>
    </source>
</evidence>
<dbReference type="Gene3D" id="3.80.10.10">
    <property type="entry name" value="Ribonuclease Inhibitor"/>
    <property type="match status" value="2"/>
</dbReference>
<dbReference type="Pfam" id="PF00560">
    <property type="entry name" value="LRR_1"/>
    <property type="match status" value="2"/>
</dbReference>
<keyword evidence="8" id="KW-1133">Transmembrane helix</keyword>
<sequence>MWIMFCMTGRIHHHWTTMFGEGLRVTMSPSSQYSNLSGLNLDGEISPAVGDLKDLLTFDLRGNRLSMQIPDEIGDCSLLRSLDLSFNEIYGDIPFSFSKLKQLQALGLRGNNLVGVLSPDMCQLTGLWCLDLSYNELTGEIPFNIEFLQVATLSLQGNWLSEKIPSVIGLMQALAVFDLSCNTLSGPIPPILGNLTYRNCNLAIVAVAAEGHRHYTPIRSPLKHRHYDTRLSQLTDNHHHPADDITWRQLSLPWCYRHHQICVHNPPLPSISP</sequence>
<proteinExistence type="inferred from homology"/>
<evidence type="ECO:0000256" key="3">
    <source>
        <dbReference type="ARBA" id="ARBA00022475"/>
    </source>
</evidence>